<evidence type="ECO:0000313" key="2">
    <source>
        <dbReference type="EMBL" id="RSU10548.1"/>
    </source>
</evidence>
<dbReference type="InterPro" id="IPR051332">
    <property type="entry name" value="Fosfomycin_Res_Enzymes"/>
</dbReference>
<feature type="domain" description="VOC" evidence="1">
    <location>
        <begin position="2"/>
        <end position="125"/>
    </location>
</feature>
<sequence length="125" mass="14385">MIIEHIGLWVKDLEGMKQFYETYFDATAGQKYHNKTTNFTSYFLSFETGSRLELMHKPELKEHQADSFGYAHLAIKLKDEKAVDSLVKTLVADRFELVNGPRTTGDGYYEAVIKDPEENLIEITC</sequence>
<dbReference type="AlphaFoldDB" id="A0A430AQZ3"/>
<reference evidence="2 3" key="1">
    <citation type="submission" date="2017-05" db="EMBL/GenBank/DDBJ databases">
        <title>Vagococcus spp. assemblies.</title>
        <authorList>
            <person name="Gulvik C.A."/>
        </authorList>
    </citation>
    <scope>NUCLEOTIDE SEQUENCE [LARGE SCALE GENOMIC DNA]</scope>
    <source>
        <strain evidence="2 3">CCUG 51432</strain>
    </source>
</reference>
<keyword evidence="3" id="KW-1185">Reference proteome</keyword>
<dbReference type="Gene3D" id="3.10.180.10">
    <property type="entry name" value="2,3-Dihydroxybiphenyl 1,2-Dioxygenase, domain 1"/>
    <property type="match status" value="1"/>
</dbReference>
<protein>
    <submittedName>
        <fullName evidence="2">Glyoxalase</fullName>
    </submittedName>
</protein>
<gene>
    <name evidence="2" type="ORF">CBF29_09660</name>
</gene>
<accession>A0A430AQZ3</accession>
<dbReference type="PANTHER" id="PTHR36113:SF1">
    <property type="entry name" value="GLYOXALASE_BLEOMYCIN RESISTANCE PROTEIN_DIOXYGENASE"/>
    <property type="match status" value="1"/>
</dbReference>
<dbReference type="InterPro" id="IPR037523">
    <property type="entry name" value="VOC_core"/>
</dbReference>
<dbReference type="InterPro" id="IPR004360">
    <property type="entry name" value="Glyas_Fos-R_dOase_dom"/>
</dbReference>
<dbReference type="OrthoDB" id="9789012at2"/>
<proteinExistence type="predicted"/>
<evidence type="ECO:0000313" key="3">
    <source>
        <dbReference type="Proteomes" id="UP000287605"/>
    </source>
</evidence>
<evidence type="ECO:0000259" key="1">
    <source>
        <dbReference type="PROSITE" id="PS51819"/>
    </source>
</evidence>
<dbReference type="Proteomes" id="UP000287605">
    <property type="component" value="Unassembled WGS sequence"/>
</dbReference>
<name>A0A430AQZ3_9ENTE</name>
<dbReference type="Pfam" id="PF00903">
    <property type="entry name" value="Glyoxalase"/>
    <property type="match status" value="1"/>
</dbReference>
<dbReference type="RefSeq" id="WP_126809526.1">
    <property type="nucleotide sequence ID" value="NZ_NGKA01000014.1"/>
</dbReference>
<organism evidence="2 3">
    <name type="scientific">Vagococcus elongatus</name>
    <dbReference type="NCBI Taxonomy" id="180344"/>
    <lineage>
        <taxon>Bacteria</taxon>
        <taxon>Bacillati</taxon>
        <taxon>Bacillota</taxon>
        <taxon>Bacilli</taxon>
        <taxon>Lactobacillales</taxon>
        <taxon>Enterococcaceae</taxon>
        <taxon>Vagococcus</taxon>
    </lineage>
</organism>
<dbReference type="PROSITE" id="PS51819">
    <property type="entry name" value="VOC"/>
    <property type="match status" value="1"/>
</dbReference>
<dbReference type="SUPFAM" id="SSF54593">
    <property type="entry name" value="Glyoxalase/Bleomycin resistance protein/Dihydroxybiphenyl dioxygenase"/>
    <property type="match status" value="1"/>
</dbReference>
<dbReference type="InterPro" id="IPR029068">
    <property type="entry name" value="Glyas_Bleomycin-R_OHBP_Dase"/>
</dbReference>
<dbReference type="PANTHER" id="PTHR36113">
    <property type="entry name" value="LYASE, PUTATIVE-RELATED-RELATED"/>
    <property type="match status" value="1"/>
</dbReference>
<dbReference type="EMBL" id="NGKA01000014">
    <property type="protein sequence ID" value="RSU10548.1"/>
    <property type="molecule type" value="Genomic_DNA"/>
</dbReference>
<comment type="caution">
    <text evidence="2">The sequence shown here is derived from an EMBL/GenBank/DDBJ whole genome shotgun (WGS) entry which is preliminary data.</text>
</comment>